<organism evidence="1 2">
    <name type="scientific">Zarconia navalis LEGE 11467</name>
    <dbReference type="NCBI Taxonomy" id="1828826"/>
    <lineage>
        <taxon>Bacteria</taxon>
        <taxon>Bacillati</taxon>
        <taxon>Cyanobacteriota</taxon>
        <taxon>Cyanophyceae</taxon>
        <taxon>Oscillatoriophycideae</taxon>
        <taxon>Oscillatoriales</taxon>
        <taxon>Oscillatoriales incertae sedis</taxon>
        <taxon>Zarconia</taxon>
        <taxon>Zarconia navalis</taxon>
    </lineage>
</organism>
<proteinExistence type="predicted"/>
<keyword evidence="2" id="KW-1185">Reference proteome</keyword>
<accession>A0A928Z976</accession>
<sequence>MSYLRIIAFSIADRGSRRITESQVLPSLRIAQLEEALQKTRQMNQSQVVTWLLAQFQQLEGTEKN</sequence>
<dbReference type="Proteomes" id="UP000621799">
    <property type="component" value="Unassembled WGS sequence"/>
</dbReference>
<name>A0A928Z976_9CYAN</name>
<dbReference type="AlphaFoldDB" id="A0A928Z976"/>
<gene>
    <name evidence="1" type="ORF">IQ235_11580</name>
</gene>
<evidence type="ECO:0000313" key="1">
    <source>
        <dbReference type="EMBL" id="MBE9041423.1"/>
    </source>
</evidence>
<evidence type="ECO:0000313" key="2">
    <source>
        <dbReference type="Proteomes" id="UP000621799"/>
    </source>
</evidence>
<reference evidence="1" key="1">
    <citation type="submission" date="2020-10" db="EMBL/GenBank/DDBJ databases">
        <authorList>
            <person name="Castelo-Branco R."/>
            <person name="Eusebio N."/>
            <person name="Adriana R."/>
            <person name="Vieira A."/>
            <person name="Brugerolle De Fraissinette N."/>
            <person name="Rezende De Castro R."/>
            <person name="Schneider M.P."/>
            <person name="Vasconcelos V."/>
            <person name="Leao P.N."/>
        </authorList>
    </citation>
    <scope>NUCLEOTIDE SEQUENCE</scope>
    <source>
        <strain evidence="1">LEGE 11467</strain>
    </source>
</reference>
<dbReference type="EMBL" id="JADEXN010000194">
    <property type="protein sequence ID" value="MBE9041423.1"/>
    <property type="molecule type" value="Genomic_DNA"/>
</dbReference>
<protein>
    <submittedName>
        <fullName evidence="1">Uncharacterized protein</fullName>
    </submittedName>
</protein>
<comment type="caution">
    <text evidence="1">The sequence shown here is derived from an EMBL/GenBank/DDBJ whole genome shotgun (WGS) entry which is preliminary data.</text>
</comment>
<dbReference type="RefSeq" id="WP_319592578.1">
    <property type="nucleotide sequence ID" value="NZ_JADEXN010000194.1"/>
</dbReference>